<dbReference type="EC" id="2.7.7.7" evidence="11"/>
<sequence length="625" mass="69767">MSYVVLARKLRPNRFEDLIGQKTISRTLRNAVTSGRVAHAFLFSGSRGVGKTSAARILTKALNCLAPEDGNPCGKCRNCIEITENASPDVYEIDAASNRGIENIRELRDNVQYAPAQCRYKVYIIDEAHMLTLESFNALLKTLEEPPSHVKFILATTDPHKLPQTIISRCQRYDFVRVPLQQMAGFLEKVTVAEQLSISRRALEIISRQAVGGMRDALTMIDQVLSFTGDSAKDEEVLEILGIVDGDSRFAFLESLIGSRADEAMIHFQNLQDHGHDLHELLAQLLKEVKTLSLIQAVGPESVLFQDYTRDDVDSYRKLAGETTSSRLQQIFDILLDLEEQMKRSTHARTCFEMALLQIISLQPLVGVPELLKEIRKLRKESGDTNSSGTALETNQQNYSEPDSTSFRVKQEESRPEVENNDASLVAESTGSKITSMLRDDSPKEVPKTIPPPQEAVAPFEQNPEPAETSAFVEEQQNFSSSDIDNSAEPSQGLSPPQEWVGFAEKIQKRSSILGGLIRNAVPASWKDGVLKLGFKSGQPSDLVGDENRNNLESLVREFAGPEVQVEWVEGKLDSTLRTLIEEERYLHQQLQQSRREEAESHPLVQEVLKIFTGSRINAVHLSQA</sequence>
<comment type="function">
    <text evidence="11">DNA polymerase III is a complex, multichain enzyme responsible for most of the replicative synthesis in bacteria. This DNA polymerase also exhibits 3' to 5' exonuclease activity.</text>
</comment>
<dbReference type="GO" id="GO:0009360">
    <property type="term" value="C:DNA polymerase III complex"/>
    <property type="evidence" value="ECO:0007669"/>
    <property type="project" value="InterPro"/>
</dbReference>
<feature type="region of interest" description="Disordered" evidence="12">
    <location>
        <begin position="380"/>
        <end position="497"/>
    </location>
</feature>
<dbReference type="Pfam" id="PF12169">
    <property type="entry name" value="DNA_pol3_gamma3"/>
    <property type="match status" value="1"/>
</dbReference>
<dbReference type="Pfam" id="PF22608">
    <property type="entry name" value="DNAX_ATPase_lid"/>
    <property type="match status" value="1"/>
</dbReference>
<dbReference type="PANTHER" id="PTHR11669">
    <property type="entry name" value="REPLICATION FACTOR C / DNA POLYMERASE III GAMMA-TAU SUBUNIT"/>
    <property type="match status" value="1"/>
</dbReference>
<dbReference type="GO" id="GO:0003677">
    <property type="term" value="F:DNA binding"/>
    <property type="evidence" value="ECO:0007669"/>
    <property type="project" value="InterPro"/>
</dbReference>
<evidence type="ECO:0000313" key="14">
    <source>
        <dbReference type="EMBL" id="ADD93532.1"/>
    </source>
</evidence>
<accession>D6PCT1</accession>
<dbReference type="Gene3D" id="1.20.272.10">
    <property type="match status" value="1"/>
</dbReference>
<evidence type="ECO:0000256" key="3">
    <source>
        <dbReference type="ARBA" id="ARBA00022695"/>
    </source>
</evidence>
<protein>
    <recommendedName>
        <fullName evidence="11">DNA polymerase III subunit gamma/tau</fullName>
        <ecNumber evidence="11">2.7.7.7</ecNumber>
    </recommendedName>
</protein>
<dbReference type="InterPro" id="IPR050238">
    <property type="entry name" value="DNA_Rep/Repair_Clamp_Loader"/>
</dbReference>
<comment type="catalytic activity">
    <reaction evidence="10 11">
        <text>DNA(n) + a 2'-deoxyribonucleoside 5'-triphosphate = DNA(n+1) + diphosphate</text>
        <dbReference type="Rhea" id="RHEA:22508"/>
        <dbReference type="Rhea" id="RHEA-COMP:17339"/>
        <dbReference type="Rhea" id="RHEA-COMP:17340"/>
        <dbReference type="ChEBI" id="CHEBI:33019"/>
        <dbReference type="ChEBI" id="CHEBI:61560"/>
        <dbReference type="ChEBI" id="CHEBI:173112"/>
        <dbReference type="EC" id="2.7.7.7"/>
    </reaction>
</comment>
<evidence type="ECO:0000256" key="7">
    <source>
        <dbReference type="ARBA" id="ARBA00022833"/>
    </source>
</evidence>
<dbReference type="EMBL" id="GU942986">
    <property type="protein sequence ID" value="ADD93532.1"/>
    <property type="molecule type" value="Genomic_DNA"/>
</dbReference>
<dbReference type="AlphaFoldDB" id="D6PCT1"/>
<dbReference type="Gene3D" id="3.40.50.300">
    <property type="entry name" value="P-loop containing nucleotide triphosphate hydrolases"/>
    <property type="match status" value="1"/>
</dbReference>
<feature type="compositionally biased region" description="Basic and acidic residues" evidence="12">
    <location>
        <begin position="438"/>
        <end position="447"/>
    </location>
</feature>
<dbReference type="NCBIfam" id="TIGR02397">
    <property type="entry name" value="dnaX_nterm"/>
    <property type="match status" value="1"/>
</dbReference>
<comment type="similarity">
    <text evidence="1 11">Belongs to the DnaX/STICHEL family.</text>
</comment>
<dbReference type="Gene3D" id="1.10.8.60">
    <property type="match status" value="1"/>
</dbReference>
<dbReference type="CDD" id="cd00009">
    <property type="entry name" value="AAA"/>
    <property type="match status" value="1"/>
</dbReference>
<feature type="compositionally biased region" description="Polar residues" evidence="12">
    <location>
        <begin position="475"/>
        <end position="495"/>
    </location>
</feature>
<keyword evidence="4 11" id="KW-0235">DNA replication</keyword>
<evidence type="ECO:0000259" key="13">
    <source>
        <dbReference type="SMART" id="SM00382"/>
    </source>
</evidence>
<dbReference type="SMART" id="SM00382">
    <property type="entry name" value="AAA"/>
    <property type="match status" value="1"/>
</dbReference>
<evidence type="ECO:0000256" key="5">
    <source>
        <dbReference type="ARBA" id="ARBA00022723"/>
    </source>
</evidence>
<dbReference type="InterPro" id="IPR022754">
    <property type="entry name" value="DNA_pol_III_gamma-3"/>
</dbReference>
<dbReference type="InterPro" id="IPR008921">
    <property type="entry name" value="DNA_pol3_clamp-load_cplx_C"/>
</dbReference>
<reference evidence="14" key="1">
    <citation type="journal article" date="2010" name="ISME J.">
        <title>Metagenome of the Mediterranean deep chlorophyll maximum studied by direct and fosmid library 454 pyrosequencing.</title>
        <authorList>
            <person name="Ghai R."/>
            <person name="Martin-Cuadrado A.B."/>
            <person name="Molto A.G."/>
            <person name="Heredia I.G."/>
            <person name="Cabrera R."/>
            <person name="Martin J."/>
            <person name="Verdu M."/>
            <person name="Deschamps P."/>
            <person name="Moreira D."/>
            <person name="Lopez-Garcia P."/>
            <person name="Mira A."/>
            <person name="Rodriguez-Valera F."/>
        </authorList>
    </citation>
    <scope>NUCLEOTIDE SEQUENCE</scope>
</reference>
<name>D6PCT1_9BACT</name>
<evidence type="ECO:0000256" key="10">
    <source>
        <dbReference type="ARBA" id="ARBA00049244"/>
    </source>
</evidence>
<comment type="subunit">
    <text evidence="11">DNA polymerase III contains a core (composed of alpha, epsilon and theta chains) that associates with a tau subunit. This core dimerizes to form the POLIII' complex. PolIII' associates with the gamma complex (composed of gamma, delta, delta', psi and chi chains) and with the beta chain to form the complete DNA polymerase III complex.</text>
</comment>
<gene>
    <name evidence="11" type="primary">dnaX</name>
</gene>
<evidence type="ECO:0000256" key="8">
    <source>
        <dbReference type="ARBA" id="ARBA00022840"/>
    </source>
</evidence>
<dbReference type="InterPro" id="IPR003593">
    <property type="entry name" value="AAA+_ATPase"/>
</dbReference>
<feature type="compositionally biased region" description="Polar residues" evidence="12">
    <location>
        <begin position="384"/>
        <end position="408"/>
    </location>
</feature>
<proteinExistence type="inferred from homology"/>
<keyword evidence="7" id="KW-0862">Zinc</keyword>
<evidence type="ECO:0000256" key="6">
    <source>
        <dbReference type="ARBA" id="ARBA00022741"/>
    </source>
</evidence>
<feature type="compositionally biased region" description="Polar residues" evidence="12">
    <location>
        <begin position="421"/>
        <end position="435"/>
    </location>
</feature>
<dbReference type="PANTHER" id="PTHR11669:SF0">
    <property type="entry name" value="PROTEIN STICHEL-LIKE 2"/>
    <property type="match status" value="1"/>
</dbReference>
<dbReference type="GO" id="GO:0003887">
    <property type="term" value="F:DNA-directed DNA polymerase activity"/>
    <property type="evidence" value="ECO:0007669"/>
    <property type="project" value="UniProtKB-KW"/>
</dbReference>
<dbReference type="InterPro" id="IPR027417">
    <property type="entry name" value="P-loop_NTPase"/>
</dbReference>
<dbReference type="CDD" id="cd18137">
    <property type="entry name" value="HLD_clamp_pol_III_gamma_tau"/>
    <property type="match status" value="1"/>
</dbReference>
<dbReference type="NCBIfam" id="NF004046">
    <property type="entry name" value="PRK05563.1"/>
    <property type="match status" value="1"/>
</dbReference>
<evidence type="ECO:0000256" key="4">
    <source>
        <dbReference type="ARBA" id="ARBA00022705"/>
    </source>
</evidence>
<evidence type="ECO:0000256" key="12">
    <source>
        <dbReference type="SAM" id="MobiDB-lite"/>
    </source>
</evidence>
<dbReference type="InterPro" id="IPR012763">
    <property type="entry name" value="DNA_pol_III_sug/sutau_N"/>
</dbReference>
<evidence type="ECO:0000256" key="11">
    <source>
        <dbReference type="RuleBase" id="RU364063"/>
    </source>
</evidence>
<dbReference type="InterPro" id="IPR045085">
    <property type="entry name" value="HLD_clamp_pol_III_gamma_tau"/>
</dbReference>
<evidence type="ECO:0000256" key="9">
    <source>
        <dbReference type="ARBA" id="ARBA00022932"/>
    </source>
</evidence>
<organism evidence="14">
    <name type="scientific">uncultured marine bacterium MedDCM-OCT-S04-C191</name>
    <dbReference type="NCBI Taxonomy" id="743053"/>
    <lineage>
        <taxon>Bacteria</taxon>
        <taxon>environmental samples</taxon>
    </lineage>
</organism>
<dbReference type="Pfam" id="PF13177">
    <property type="entry name" value="DNA_pol3_delta2"/>
    <property type="match status" value="1"/>
</dbReference>
<keyword evidence="5" id="KW-0479">Metal-binding</keyword>
<keyword evidence="2 11" id="KW-0808">Transferase</keyword>
<dbReference type="GO" id="GO:0006261">
    <property type="term" value="P:DNA-templated DNA replication"/>
    <property type="evidence" value="ECO:0007669"/>
    <property type="project" value="TreeGrafter"/>
</dbReference>
<dbReference type="SUPFAM" id="SSF48019">
    <property type="entry name" value="post-AAA+ oligomerization domain-like"/>
    <property type="match status" value="1"/>
</dbReference>
<feature type="compositionally biased region" description="Basic and acidic residues" evidence="12">
    <location>
        <begin position="409"/>
        <end position="418"/>
    </location>
</feature>
<dbReference type="GO" id="GO:0046872">
    <property type="term" value="F:metal ion binding"/>
    <property type="evidence" value="ECO:0007669"/>
    <property type="project" value="UniProtKB-KW"/>
</dbReference>
<feature type="domain" description="AAA+ ATPase" evidence="13">
    <location>
        <begin position="37"/>
        <end position="179"/>
    </location>
</feature>
<dbReference type="GO" id="GO:0005524">
    <property type="term" value="F:ATP binding"/>
    <property type="evidence" value="ECO:0007669"/>
    <property type="project" value="UniProtKB-KW"/>
</dbReference>
<keyword evidence="3 11" id="KW-0548">Nucleotidyltransferase</keyword>
<dbReference type="FunFam" id="3.40.50.300:FF:000014">
    <property type="entry name" value="DNA polymerase III subunit gamma/tau"/>
    <property type="match status" value="1"/>
</dbReference>
<keyword evidence="6 11" id="KW-0547">Nucleotide-binding</keyword>
<keyword evidence="9 11" id="KW-0239">DNA-directed DNA polymerase</keyword>
<dbReference type="SUPFAM" id="SSF52540">
    <property type="entry name" value="P-loop containing nucleoside triphosphate hydrolases"/>
    <property type="match status" value="1"/>
</dbReference>
<keyword evidence="8 11" id="KW-0067">ATP-binding</keyword>
<evidence type="ECO:0000256" key="2">
    <source>
        <dbReference type="ARBA" id="ARBA00022679"/>
    </source>
</evidence>
<evidence type="ECO:0000256" key="1">
    <source>
        <dbReference type="ARBA" id="ARBA00006360"/>
    </source>
</evidence>